<keyword evidence="3" id="KW-1185">Reference proteome</keyword>
<sequence>MDGCIRRRIRMFIATVHQLNERSEWMQDIVVLARKPSTDLGWCHGFLQVQAIPWKQEDSLDVEGRKEGGQQRDGWDWLGGSSGEHITSKEWEE</sequence>
<feature type="compositionally biased region" description="Basic and acidic residues" evidence="1">
    <location>
        <begin position="61"/>
        <end position="75"/>
    </location>
</feature>
<dbReference type="Proteomes" id="UP001055439">
    <property type="component" value="Chromosome 8"/>
</dbReference>
<dbReference type="EMBL" id="CP097510">
    <property type="protein sequence ID" value="URE27010.1"/>
    <property type="molecule type" value="Genomic_DNA"/>
</dbReference>
<proteinExistence type="predicted"/>
<accession>A0A9E7H598</accession>
<evidence type="ECO:0000313" key="2">
    <source>
        <dbReference type="EMBL" id="URE27010.1"/>
    </source>
</evidence>
<evidence type="ECO:0000256" key="1">
    <source>
        <dbReference type="SAM" id="MobiDB-lite"/>
    </source>
</evidence>
<feature type="region of interest" description="Disordered" evidence="1">
    <location>
        <begin position="61"/>
        <end position="93"/>
    </location>
</feature>
<evidence type="ECO:0000313" key="3">
    <source>
        <dbReference type="Proteomes" id="UP001055439"/>
    </source>
</evidence>
<name>A0A9E7H598_9LILI</name>
<protein>
    <submittedName>
        <fullName evidence="2">Uncharacterized protein</fullName>
    </submittedName>
</protein>
<dbReference type="AlphaFoldDB" id="A0A9E7H598"/>
<gene>
    <name evidence="2" type="ORF">MUK42_35597</name>
</gene>
<organism evidence="2 3">
    <name type="scientific">Musa troglodytarum</name>
    <name type="common">fe'i banana</name>
    <dbReference type="NCBI Taxonomy" id="320322"/>
    <lineage>
        <taxon>Eukaryota</taxon>
        <taxon>Viridiplantae</taxon>
        <taxon>Streptophyta</taxon>
        <taxon>Embryophyta</taxon>
        <taxon>Tracheophyta</taxon>
        <taxon>Spermatophyta</taxon>
        <taxon>Magnoliopsida</taxon>
        <taxon>Liliopsida</taxon>
        <taxon>Zingiberales</taxon>
        <taxon>Musaceae</taxon>
        <taxon>Musa</taxon>
    </lineage>
</organism>
<reference evidence="2" key="1">
    <citation type="submission" date="2022-05" db="EMBL/GenBank/DDBJ databases">
        <title>The Musa troglodytarum L. genome provides insights into the mechanism of non-climacteric behaviour and enrichment of carotenoids.</title>
        <authorList>
            <person name="Wang J."/>
        </authorList>
    </citation>
    <scope>NUCLEOTIDE SEQUENCE</scope>
    <source>
        <tissue evidence="2">Leaf</tissue>
    </source>
</reference>